<dbReference type="InterPro" id="IPR015500">
    <property type="entry name" value="Peptidase_S8_subtilisin-rel"/>
</dbReference>
<dbReference type="STRING" id="342668.A0A1B8GV38"/>
<evidence type="ECO:0000313" key="12">
    <source>
        <dbReference type="Proteomes" id="UP000091956"/>
    </source>
</evidence>
<dbReference type="GO" id="GO:0006508">
    <property type="term" value="P:proteolysis"/>
    <property type="evidence" value="ECO:0007669"/>
    <property type="project" value="UniProtKB-KW"/>
</dbReference>
<evidence type="ECO:0000256" key="2">
    <source>
        <dbReference type="ARBA" id="ARBA00022670"/>
    </source>
</evidence>
<dbReference type="RefSeq" id="XP_018133422.1">
    <property type="nucleotide sequence ID" value="XM_018271639.2"/>
</dbReference>
<feature type="chain" id="PRO_5008609037" evidence="8">
    <location>
        <begin position="22"/>
        <end position="404"/>
    </location>
</feature>
<feature type="domain" description="Peptidase S8/S53" evidence="9">
    <location>
        <begin position="149"/>
        <end position="385"/>
    </location>
</feature>
<reference evidence="12" key="2">
    <citation type="journal article" date="2018" name="Nat. Commun.">
        <title>Extreme sensitivity to ultraviolet light in the fungal pathogen causing white-nose syndrome of bats.</title>
        <authorList>
            <person name="Palmer J.M."/>
            <person name="Drees K.P."/>
            <person name="Foster J.T."/>
            <person name="Lindner D.L."/>
        </authorList>
    </citation>
    <scope>NUCLEOTIDE SEQUENCE [LARGE SCALE GENOMIC DNA]</scope>
    <source>
        <strain evidence="12">UAMH 10579</strain>
    </source>
</reference>
<evidence type="ECO:0000256" key="4">
    <source>
        <dbReference type="ARBA" id="ARBA00022801"/>
    </source>
</evidence>
<evidence type="ECO:0000256" key="5">
    <source>
        <dbReference type="ARBA" id="ARBA00022825"/>
    </source>
</evidence>
<organism evidence="11 12">
    <name type="scientific">Pseudogymnoascus verrucosus</name>
    <dbReference type="NCBI Taxonomy" id="342668"/>
    <lineage>
        <taxon>Eukaryota</taxon>
        <taxon>Fungi</taxon>
        <taxon>Dikarya</taxon>
        <taxon>Ascomycota</taxon>
        <taxon>Pezizomycotina</taxon>
        <taxon>Leotiomycetes</taxon>
        <taxon>Thelebolales</taxon>
        <taxon>Thelebolaceae</taxon>
        <taxon>Pseudogymnoascus</taxon>
    </lineage>
</organism>
<dbReference type="InterPro" id="IPR023827">
    <property type="entry name" value="Peptidase_S8_Asp-AS"/>
</dbReference>
<dbReference type="InterPro" id="IPR050131">
    <property type="entry name" value="Peptidase_S8_subtilisin-like"/>
</dbReference>
<evidence type="ECO:0000256" key="1">
    <source>
        <dbReference type="ARBA" id="ARBA00011073"/>
    </source>
</evidence>
<dbReference type="PANTHER" id="PTHR43806:SF11">
    <property type="entry name" value="CEREVISIN-RELATED"/>
    <property type="match status" value="1"/>
</dbReference>
<dbReference type="InterPro" id="IPR034193">
    <property type="entry name" value="PCSK9_ProteinaseK-like"/>
</dbReference>
<feature type="domain" description="Inhibitor I9" evidence="10">
    <location>
        <begin position="38"/>
        <end position="112"/>
    </location>
</feature>
<dbReference type="InterPro" id="IPR023828">
    <property type="entry name" value="Peptidase_S8_Ser-AS"/>
</dbReference>
<dbReference type="GO" id="GO:0004252">
    <property type="term" value="F:serine-type endopeptidase activity"/>
    <property type="evidence" value="ECO:0007669"/>
    <property type="project" value="UniProtKB-UniRule"/>
</dbReference>
<keyword evidence="5 6" id="KW-0720">Serine protease</keyword>
<dbReference type="PRINTS" id="PR00723">
    <property type="entry name" value="SUBTILISIN"/>
</dbReference>
<dbReference type="InterPro" id="IPR000209">
    <property type="entry name" value="Peptidase_S8/S53_dom"/>
</dbReference>
<feature type="active site" description="Charge relay system" evidence="6">
    <location>
        <position position="190"/>
    </location>
</feature>
<dbReference type="InterPro" id="IPR036852">
    <property type="entry name" value="Peptidase_S8/S53_dom_sf"/>
</dbReference>
<proteinExistence type="inferred from homology"/>
<dbReference type="Pfam" id="PF00082">
    <property type="entry name" value="Peptidase_S8"/>
    <property type="match status" value="1"/>
</dbReference>
<evidence type="ECO:0000256" key="3">
    <source>
        <dbReference type="ARBA" id="ARBA00022729"/>
    </source>
</evidence>
<comment type="similarity">
    <text evidence="1 6 7">Belongs to the peptidase S8 family.</text>
</comment>
<dbReference type="Gene3D" id="3.40.50.200">
    <property type="entry name" value="Peptidase S8/S53 domain"/>
    <property type="match status" value="1"/>
</dbReference>
<evidence type="ECO:0000256" key="8">
    <source>
        <dbReference type="SAM" id="SignalP"/>
    </source>
</evidence>
<dbReference type="Proteomes" id="UP000091956">
    <property type="component" value="Unassembled WGS sequence"/>
</dbReference>
<dbReference type="Gene3D" id="3.30.70.80">
    <property type="entry name" value="Peptidase S8 propeptide/proteinase inhibitor I9"/>
    <property type="match status" value="1"/>
</dbReference>
<feature type="active site" description="Charge relay system" evidence="6">
    <location>
        <position position="158"/>
    </location>
</feature>
<dbReference type="SUPFAM" id="SSF52743">
    <property type="entry name" value="Subtilisin-like"/>
    <property type="match status" value="1"/>
</dbReference>
<dbReference type="OrthoDB" id="206201at2759"/>
<dbReference type="PROSITE" id="PS00138">
    <property type="entry name" value="SUBTILASE_SER"/>
    <property type="match status" value="1"/>
</dbReference>
<keyword evidence="2 6" id="KW-0645">Protease</keyword>
<dbReference type="PROSITE" id="PS51892">
    <property type="entry name" value="SUBTILASE"/>
    <property type="match status" value="1"/>
</dbReference>
<dbReference type="FunFam" id="3.40.50.200:FF:000007">
    <property type="entry name" value="Subtilisin-like serine protease"/>
    <property type="match status" value="1"/>
</dbReference>
<dbReference type="InterPro" id="IPR022398">
    <property type="entry name" value="Peptidase_S8_His-AS"/>
</dbReference>
<feature type="active site" description="Charge relay system" evidence="6">
    <location>
        <position position="347"/>
    </location>
</feature>
<dbReference type="PROSITE" id="PS00137">
    <property type="entry name" value="SUBTILASE_HIS"/>
    <property type="match status" value="1"/>
</dbReference>
<keyword evidence="4 6" id="KW-0378">Hydrolase</keyword>
<reference evidence="11 12" key="1">
    <citation type="submission" date="2016-03" db="EMBL/GenBank/DDBJ databases">
        <title>Comparative genomics of Pseudogymnoascus destructans, the fungus causing white-nose syndrome of bats.</title>
        <authorList>
            <person name="Palmer J.M."/>
            <person name="Drees K.P."/>
            <person name="Foster J.T."/>
            <person name="Lindner D.L."/>
        </authorList>
    </citation>
    <scope>NUCLEOTIDE SEQUENCE [LARGE SCALE GENOMIC DNA]</scope>
    <source>
        <strain evidence="11 12">UAMH 10579</strain>
    </source>
</reference>
<dbReference type="EMBL" id="KV460211">
    <property type="protein sequence ID" value="OBT99689.1"/>
    <property type="molecule type" value="Genomic_DNA"/>
</dbReference>
<evidence type="ECO:0000259" key="10">
    <source>
        <dbReference type="Pfam" id="PF05922"/>
    </source>
</evidence>
<dbReference type="InterPro" id="IPR010259">
    <property type="entry name" value="S8pro/Inhibitor_I9"/>
</dbReference>
<protein>
    <submittedName>
        <fullName evidence="11">Subtilisin-like protease 3</fullName>
    </submittedName>
</protein>
<gene>
    <name evidence="11" type="primary">SP3</name>
    <name evidence="11" type="ORF">VE01_02128</name>
</gene>
<evidence type="ECO:0000259" key="9">
    <source>
        <dbReference type="Pfam" id="PF00082"/>
    </source>
</evidence>
<dbReference type="GeneID" id="28835514"/>
<dbReference type="SUPFAM" id="SSF54897">
    <property type="entry name" value="Protease propeptides/inhibitors"/>
    <property type="match status" value="1"/>
</dbReference>
<dbReference type="InterPro" id="IPR037045">
    <property type="entry name" value="S8pro/Inhibitor_I9_sf"/>
</dbReference>
<dbReference type="CDD" id="cd04077">
    <property type="entry name" value="Peptidases_S8_PCSK9_ProteinaseK_like"/>
    <property type="match status" value="1"/>
</dbReference>
<feature type="signal peptide" evidence="8">
    <location>
        <begin position="1"/>
        <end position="21"/>
    </location>
</feature>
<name>A0A1B8GV38_9PEZI</name>
<keyword evidence="12" id="KW-1185">Reference proteome</keyword>
<dbReference type="AlphaFoldDB" id="A0A1B8GV38"/>
<accession>A0A1B8GV38</accession>
<evidence type="ECO:0000256" key="7">
    <source>
        <dbReference type="RuleBase" id="RU003355"/>
    </source>
</evidence>
<evidence type="ECO:0000256" key="6">
    <source>
        <dbReference type="PROSITE-ProRule" id="PRU01240"/>
    </source>
</evidence>
<dbReference type="Pfam" id="PF05922">
    <property type="entry name" value="Inhibitor_I9"/>
    <property type="match status" value="1"/>
</dbReference>
<evidence type="ECO:0000313" key="11">
    <source>
        <dbReference type="EMBL" id="OBT99689.1"/>
    </source>
</evidence>
<dbReference type="PROSITE" id="PS00136">
    <property type="entry name" value="SUBTILASE_ASP"/>
    <property type="match status" value="1"/>
</dbReference>
<dbReference type="PANTHER" id="PTHR43806">
    <property type="entry name" value="PEPTIDASE S8"/>
    <property type="match status" value="1"/>
</dbReference>
<sequence>MLFSKSLVALAACFLPLIVSATELKLRNSAATNVAADSYIVVYKDIDDSTFESEMFNVHSFLSKRDSTFRGVGHKYKMPKFKGYQIESDMDTVNRISQSPHVAYVDKDVKVSAYDLSVRIGAPWGLDRISHRNGTSPGLEEYTYDSSAGEGTTIYIIDTGVYIEHVEFEGRATFGANFIPDSPDTDEDGHGTHVAGIAAGASFGVASKAKIIAVRVLDANGDGKGSDVLAGMQWAAEDAGKKNQTAKAVINMSLGADYSEAFNKATGAIIAKGIVVVAAAGNEDANASGVSPASTVDAITVGATNRNDTRAEFSNWGVALDVFAPGVDILSAWIGGKDATKTISGTSMACPHVAGLAAYFIGLEKNGTSTPAKIAAKIKGVATKEVVLDPKNSLNNLAYNDDGY</sequence>
<keyword evidence="3 8" id="KW-0732">Signal</keyword>